<evidence type="ECO:0000256" key="3">
    <source>
        <dbReference type="ARBA" id="ARBA00022730"/>
    </source>
</evidence>
<dbReference type="OrthoDB" id="9802589at2"/>
<dbReference type="NCBIfam" id="TIGR01164">
    <property type="entry name" value="rplP_bact"/>
    <property type="match status" value="1"/>
</dbReference>
<keyword evidence="5 7" id="KW-0687">Ribonucleoprotein</keyword>
<evidence type="ECO:0000256" key="8">
    <source>
        <dbReference type="RuleBase" id="RU004413"/>
    </source>
</evidence>
<proteinExistence type="inferred from homology"/>
<dbReference type="PANTHER" id="PTHR12220">
    <property type="entry name" value="50S/60S RIBOSOMAL PROTEIN L16"/>
    <property type="match status" value="1"/>
</dbReference>
<evidence type="ECO:0000256" key="1">
    <source>
        <dbReference type="ARBA" id="ARBA00008931"/>
    </source>
</evidence>
<dbReference type="InterPro" id="IPR000114">
    <property type="entry name" value="Ribosomal_uL16_bact-type"/>
</dbReference>
<organism evidence="10 11">
    <name type="scientific">Limihaloglobus sulfuriphilus</name>
    <dbReference type="NCBI Taxonomy" id="1851148"/>
    <lineage>
        <taxon>Bacteria</taxon>
        <taxon>Pseudomonadati</taxon>
        <taxon>Planctomycetota</taxon>
        <taxon>Phycisphaerae</taxon>
        <taxon>Sedimentisphaerales</taxon>
        <taxon>Sedimentisphaeraceae</taxon>
        <taxon>Limihaloglobus</taxon>
    </lineage>
</organism>
<sequence length="140" mass="15682">MALMPKRVKYRKHQRGKMKGNASRCNYVAFGDFGLQSLGTSWITARQIEAGRVAATHFLRREGKVYIRIFPHKSYTSTPLETRMGKGKGEIEGWVACVKPGTVMFEIGGVPEDIARGAMARVAAKLPIRCRFTTRRHSIA</sequence>
<evidence type="ECO:0000256" key="6">
    <source>
        <dbReference type="ARBA" id="ARBA00035198"/>
    </source>
</evidence>
<evidence type="ECO:0000256" key="7">
    <source>
        <dbReference type="HAMAP-Rule" id="MF_01342"/>
    </source>
</evidence>
<name>A0A1Q2MHC3_9BACT</name>
<comment type="subunit">
    <text evidence="7 9">Part of the 50S ribosomal subunit.</text>
</comment>
<accession>A0A1Q2MHC3</accession>
<evidence type="ECO:0000256" key="9">
    <source>
        <dbReference type="RuleBase" id="RU004414"/>
    </source>
</evidence>
<dbReference type="Pfam" id="PF00252">
    <property type="entry name" value="Ribosomal_L16"/>
    <property type="match status" value="1"/>
</dbReference>
<dbReference type="GO" id="GO:0003735">
    <property type="term" value="F:structural constituent of ribosome"/>
    <property type="evidence" value="ECO:0007669"/>
    <property type="project" value="InterPro"/>
</dbReference>
<dbReference type="PRINTS" id="PR00060">
    <property type="entry name" value="RIBOSOMALL16"/>
</dbReference>
<dbReference type="EMBL" id="CP019646">
    <property type="protein sequence ID" value="AQQ72049.1"/>
    <property type="molecule type" value="Genomic_DNA"/>
</dbReference>
<dbReference type="InterPro" id="IPR047873">
    <property type="entry name" value="Ribosomal_uL16"/>
</dbReference>
<dbReference type="Proteomes" id="UP000188181">
    <property type="component" value="Chromosome"/>
</dbReference>
<dbReference type="InterPro" id="IPR036920">
    <property type="entry name" value="Ribosomal_uL16_sf"/>
</dbReference>
<dbReference type="CDD" id="cd01433">
    <property type="entry name" value="Ribosomal_L16_L10e"/>
    <property type="match status" value="1"/>
</dbReference>
<dbReference type="PROSITE" id="PS00701">
    <property type="entry name" value="RIBOSOMAL_L16_2"/>
    <property type="match status" value="1"/>
</dbReference>
<keyword evidence="2 7" id="KW-0820">tRNA-binding</keyword>
<dbReference type="KEGG" id="pbas:SMSP2_02428"/>
<keyword evidence="7 9" id="KW-0694">RNA-binding</keyword>
<dbReference type="Gene3D" id="3.90.1170.10">
    <property type="entry name" value="Ribosomal protein L10e/L16"/>
    <property type="match status" value="1"/>
</dbReference>
<evidence type="ECO:0000256" key="5">
    <source>
        <dbReference type="ARBA" id="ARBA00023274"/>
    </source>
</evidence>
<keyword evidence="3 7" id="KW-0699">rRNA-binding</keyword>
<evidence type="ECO:0000256" key="4">
    <source>
        <dbReference type="ARBA" id="ARBA00022980"/>
    </source>
</evidence>
<dbReference type="SUPFAM" id="SSF54686">
    <property type="entry name" value="Ribosomal protein L16p/L10e"/>
    <property type="match status" value="1"/>
</dbReference>
<protein>
    <recommendedName>
        <fullName evidence="6 7">Large ribosomal subunit protein uL16</fullName>
    </recommendedName>
</protein>
<gene>
    <name evidence="7 10" type="primary">rplP</name>
    <name evidence="10" type="ORF">SMSP2_02428</name>
</gene>
<dbReference type="GO" id="GO:0019843">
    <property type="term" value="F:rRNA binding"/>
    <property type="evidence" value="ECO:0007669"/>
    <property type="project" value="UniProtKB-UniRule"/>
</dbReference>
<dbReference type="GO" id="GO:0022625">
    <property type="term" value="C:cytosolic large ribosomal subunit"/>
    <property type="evidence" value="ECO:0007669"/>
    <property type="project" value="TreeGrafter"/>
</dbReference>
<dbReference type="GO" id="GO:0006412">
    <property type="term" value="P:translation"/>
    <property type="evidence" value="ECO:0007669"/>
    <property type="project" value="UniProtKB-UniRule"/>
</dbReference>
<dbReference type="FunFam" id="3.90.1170.10:FF:000001">
    <property type="entry name" value="50S ribosomal protein L16"/>
    <property type="match status" value="1"/>
</dbReference>
<evidence type="ECO:0000256" key="2">
    <source>
        <dbReference type="ARBA" id="ARBA00022555"/>
    </source>
</evidence>
<dbReference type="STRING" id="1851148.SMSP2_02428"/>
<dbReference type="AlphaFoldDB" id="A0A1Q2MHC3"/>
<keyword evidence="4 7" id="KW-0689">Ribosomal protein</keyword>
<dbReference type="GO" id="GO:0000049">
    <property type="term" value="F:tRNA binding"/>
    <property type="evidence" value="ECO:0007669"/>
    <property type="project" value="UniProtKB-KW"/>
</dbReference>
<keyword evidence="11" id="KW-1185">Reference proteome</keyword>
<dbReference type="HAMAP" id="MF_01342">
    <property type="entry name" value="Ribosomal_uL16"/>
    <property type="match status" value="1"/>
</dbReference>
<reference evidence="11" key="1">
    <citation type="submission" date="2017-02" db="EMBL/GenBank/DDBJ databases">
        <title>Comparative genomics and description of representatives of a novel lineage of planctomycetes thriving in anoxic sediments.</title>
        <authorList>
            <person name="Spring S."/>
            <person name="Bunk B."/>
            <person name="Sproer C."/>
        </authorList>
    </citation>
    <scope>NUCLEOTIDE SEQUENCE [LARGE SCALE GENOMIC DNA]</scope>
    <source>
        <strain evidence="11">SM-Chi-D1</strain>
    </source>
</reference>
<evidence type="ECO:0000313" key="10">
    <source>
        <dbReference type="EMBL" id="AQQ72049.1"/>
    </source>
</evidence>
<dbReference type="PROSITE" id="PS00586">
    <property type="entry name" value="RIBOSOMAL_L16_1"/>
    <property type="match status" value="1"/>
</dbReference>
<comment type="function">
    <text evidence="7 9">Binds 23S rRNA and is also seen to make contacts with the A and possibly P site tRNAs.</text>
</comment>
<dbReference type="PANTHER" id="PTHR12220:SF13">
    <property type="entry name" value="LARGE RIBOSOMAL SUBUNIT PROTEIN UL16M"/>
    <property type="match status" value="1"/>
</dbReference>
<dbReference type="InterPro" id="IPR020798">
    <property type="entry name" value="Ribosomal_uL16_CS"/>
</dbReference>
<comment type="similarity">
    <text evidence="1 7 8">Belongs to the universal ribosomal protein uL16 family.</text>
</comment>
<dbReference type="InterPro" id="IPR016180">
    <property type="entry name" value="Ribosomal_uL16_dom"/>
</dbReference>
<dbReference type="RefSeq" id="WP_146684281.1">
    <property type="nucleotide sequence ID" value="NZ_CP019646.1"/>
</dbReference>
<evidence type="ECO:0000313" key="11">
    <source>
        <dbReference type="Proteomes" id="UP000188181"/>
    </source>
</evidence>